<accession>A0A517MQN6</accession>
<dbReference type="CDD" id="cd11297">
    <property type="entry name" value="PIN_LabA-like_N_1"/>
    <property type="match status" value="1"/>
</dbReference>
<evidence type="ECO:0000259" key="1">
    <source>
        <dbReference type="Pfam" id="PF01936"/>
    </source>
</evidence>
<dbReference type="Gene3D" id="3.40.50.1010">
    <property type="entry name" value="5'-nuclease"/>
    <property type="match status" value="1"/>
</dbReference>
<organism evidence="3 4">
    <name type="scientific">Adhaeretor mobilis</name>
    <dbReference type="NCBI Taxonomy" id="1930276"/>
    <lineage>
        <taxon>Bacteria</taxon>
        <taxon>Pseudomonadati</taxon>
        <taxon>Planctomycetota</taxon>
        <taxon>Planctomycetia</taxon>
        <taxon>Pirellulales</taxon>
        <taxon>Lacipirellulaceae</taxon>
        <taxon>Adhaeretor</taxon>
    </lineage>
</organism>
<dbReference type="OrthoDB" id="9783963at2"/>
<feature type="domain" description="NYN" evidence="1">
    <location>
        <begin position="6"/>
        <end position="139"/>
    </location>
</feature>
<dbReference type="Pfam" id="PF01936">
    <property type="entry name" value="NYN"/>
    <property type="match status" value="1"/>
</dbReference>
<gene>
    <name evidence="3" type="ORF">HG15A2_04550</name>
</gene>
<dbReference type="RefSeq" id="WP_145057376.1">
    <property type="nucleotide sequence ID" value="NZ_CP036263.1"/>
</dbReference>
<dbReference type="Pfam" id="PF12872">
    <property type="entry name" value="OST-HTH"/>
    <property type="match status" value="1"/>
</dbReference>
<protein>
    <submittedName>
        <fullName evidence="3">NYN domain protein</fullName>
    </submittedName>
</protein>
<evidence type="ECO:0000313" key="4">
    <source>
        <dbReference type="Proteomes" id="UP000319852"/>
    </source>
</evidence>
<dbReference type="InterPro" id="IPR021139">
    <property type="entry name" value="NYN"/>
</dbReference>
<keyword evidence="4" id="KW-1185">Reference proteome</keyword>
<dbReference type="PANTHER" id="PTHR35811">
    <property type="entry name" value="SLR1870 PROTEIN"/>
    <property type="match status" value="1"/>
</dbReference>
<dbReference type="GO" id="GO:0004540">
    <property type="term" value="F:RNA nuclease activity"/>
    <property type="evidence" value="ECO:0007669"/>
    <property type="project" value="InterPro"/>
</dbReference>
<dbReference type="InterPro" id="IPR041966">
    <property type="entry name" value="LOTUS-like"/>
</dbReference>
<dbReference type="AlphaFoldDB" id="A0A517MQN6"/>
<dbReference type="PANTHER" id="PTHR35811:SF1">
    <property type="entry name" value="HTH OST-TYPE DOMAIN-CONTAINING PROTEIN"/>
    <property type="match status" value="1"/>
</dbReference>
<evidence type="ECO:0000313" key="3">
    <source>
        <dbReference type="EMBL" id="QDS97195.1"/>
    </source>
</evidence>
<name>A0A517MQN6_9BACT</name>
<feature type="domain" description="HTH OST-type" evidence="2">
    <location>
        <begin position="165"/>
        <end position="219"/>
    </location>
</feature>
<sequence>MNTYQLAVLIDGENISPTWAEEIRRKADLLGQVSMCQVFGDFRRPNTPRWNSLVVDALGFKLVQVSRPYRGSNSADEAIFRAAREIVEQRRADAVCVASGDGDFCKLAEEMIAACIPCYVIGNEYTSRRLQSVCTRFFRLGANDPTSQVGELCQSQICLLRAAVMLHANKHGWANIQAVARYLKSRSARYRADRWGFASISKLIRATGEFELKEFPKSRLRAKAHDALNNLFTNDYASNPPD</sequence>
<dbReference type="CDD" id="cd10146">
    <property type="entry name" value="LabA_like_C"/>
    <property type="match status" value="1"/>
</dbReference>
<dbReference type="EMBL" id="CP036263">
    <property type="protein sequence ID" value="QDS97195.1"/>
    <property type="molecule type" value="Genomic_DNA"/>
</dbReference>
<proteinExistence type="predicted"/>
<dbReference type="Proteomes" id="UP000319852">
    <property type="component" value="Chromosome"/>
</dbReference>
<dbReference type="InterPro" id="IPR025605">
    <property type="entry name" value="OST-HTH/LOTUS_dom"/>
</dbReference>
<reference evidence="3 4" key="1">
    <citation type="submission" date="2019-02" db="EMBL/GenBank/DDBJ databases">
        <title>Deep-cultivation of Planctomycetes and their phenomic and genomic characterization uncovers novel biology.</title>
        <authorList>
            <person name="Wiegand S."/>
            <person name="Jogler M."/>
            <person name="Boedeker C."/>
            <person name="Pinto D."/>
            <person name="Vollmers J."/>
            <person name="Rivas-Marin E."/>
            <person name="Kohn T."/>
            <person name="Peeters S.H."/>
            <person name="Heuer A."/>
            <person name="Rast P."/>
            <person name="Oberbeckmann S."/>
            <person name="Bunk B."/>
            <person name="Jeske O."/>
            <person name="Meyerdierks A."/>
            <person name="Storesund J.E."/>
            <person name="Kallscheuer N."/>
            <person name="Luecker S."/>
            <person name="Lage O.M."/>
            <person name="Pohl T."/>
            <person name="Merkel B.J."/>
            <person name="Hornburger P."/>
            <person name="Mueller R.-W."/>
            <person name="Bruemmer F."/>
            <person name="Labrenz M."/>
            <person name="Spormann A.M."/>
            <person name="Op den Camp H."/>
            <person name="Overmann J."/>
            <person name="Amann R."/>
            <person name="Jetten M.S.M."/>
            <person name="Mascher T."/>
            <person name="Medema M.H."/>
            <person name="Devos D.P."/>
            <person name="Kaster A.-K."/>
            <person name="Ovreas L."/>
            <person name="Rohde M."/>
            <person name="Galperin M.Y."/>
            <person name="Jogler C."/>
        </authorList>
    </citation>
    <scope>NUCLEOTIDE SEQUENCE [LARGE SCALE GENOMIC DNA]</scope>
    <source>
        <strain evidence="3 4">HG15A2</strain>
    </source>
</reference>
<dbReference type="Gene3D" id="3.30.420.610">
    <property type="entry name" value="LOTUS domain-like"/>
    <property type="match status" value="1"/>
</dbReference>
<evidence type="ECO:0000259" key="2">
    <source>
        <dbReference type="Pfam" id="PF12872"/>
    </source>
</evidence>
<dbReference type="KEGG" id="amob:HG15A2_04550"/>